<accession>A0A9D2PJK2</accession>
<dbReference type="PIRSF" id="PIRSF018637">
    <property type="entry name" value="TrmK"/>
    <property type="match status" value="1"/>
</dbReference>
<dbReference type="Pfam" id="PF12847">
    <property type="entry name" value="Methyltransf_18"/>
    <property type="match status" value="1"/>
</dbReference>
<dbReference type="Proteomes" id="UP000823886">
    <property type="component" value="Unassembled WGS sequence"/>
</dbReference>
<protein>
    <submittedName>
        <fullName evidence="1">Class I SAM-dependent methyltransferase</fullName>
    </submittedName>
</protein>
<name>A0A9D2PJK2_9FIRM</name>
<reference evidence="1" key="2">
    <citation type="submission" date="2021-04" db="EMBL/GenBank/DDBJ databases">
        <authorList>
            <person name="Gilroy R."/>
        </authorList>
    </citation>
    <scope>NUCLEOTIDE SEQUENCE</scope>
    <source>
        <strain evidence="1">ChiBcec2-3848</strain>
    </source>
</reference>
<gene>
    <name evidence="1" type="ORF">H9753_01150</name>
</gene>
<dbReference type="GO" id="GO:0032259">
    <property type="term" value="P:methylation"/>
    <property type="evidence" value="ECO:0007669"/>
    <property type="project" value="UniProtKB-KW"/>
</dbReference>
<evidence type="ECO:0000313" key="2">
    <source>
        <dbReference type="Proteomes" id="UP000823886"/>
    </source>
</evidence>
<sequence>MEKRERLQISRRLQAVAGLASTGMVLADVGCDHGYIPIYLLLKKRIPRAIAMDVNQGPLLRAEEHIRAWGLEKYIETRLSDGLCALAPGEAQCIVIAGMGGPLMEKILTEGEDRAKAARELILQPQSEIGRFRRFLSENGYCILEETMIREDGKYYPMMKAVCGEMKYEREAEYRYGKELLVAKNPVLKEFLLREQAQADQILSAIQDSSTDSARSRRKELEEECRVRKEALAYYEV</sequence>
<dbReference type="Gene3D" id="1.10.287.1890">
    <property type="match status" value="1"/>
</dbReference>
<keyword evidence="1" id="KW-0489">Methyltransferase</keyword>
<dbReference type="InterPro" id="IPR029063">
    <property type="entry name" value="SAM-dependent_MTases_sf"/>
</dbReference>
<dbReference type="EMBL" id="DWVZ01000012">
    <property type="protein sequence ID" value="HJC62212.1"/>
    <property type="molecule type" value="Genomic_DNA"/>
</dbReference>
<comment type="caution">
    <text evidence="1">The sequence shown here is derived from an EMBL/GenBank/DDBJ whole genome shotgun (WGS) entry which is preliminary data.</text>
</comment>
<dbReference type="PANTHER" id="PTHR38451">
    <property type="entry name" value="TRNA (ADENINE(22)-N(1))-METHYLTRANSFERASE"/>
    <property type="match status" value="1"/>
</dbReference>
<dbReference type="InterPro" id="IPR006901">
    <property type="entry name" value="TrmK"/>
</dbReference>
<organism evidence="1 2">
    <name type="scientific">Candidatus Blautia merdavium</name>
    <dbReference type="NCBI Taxonomy" id="2838494"/>
    <lineage>
        <taxon>Bacteria</taxon>
        <taxon>Bacillati</taxon>
        <taxon>Bacillota</taxon>
        <taxon>Clostridia</taxon>
        <taxon>Lachnospirales</taxon>
        <taxon>Lachnospiraceae</taxon>
        <taxon>Blautia</taxon>
    </lineage>
</organism>
<dbReference type="PANTHER" id="PTHR38451:SF1">
    <property type="entry name" value="TRNA (ADENINE(22)-N(1))-METHYLTRANSFERASE"/>
    <property type="match status" value="1"/>
</dbReference>
<evidence type="ECO:0000313" key="1">
    <source>
        <dbReference type="EMBL" id="HJC62212.1"/>
    </source>
</evidence>
<proteinExistence type="predicted"/>
<dbReference type="AlphaFoldDB" id="A0A9D2PJK2"/>
<dbReference type="GO" id="GO:0160105">
    <property type="term" value="F:tRNA (adenine(22)-N1)-methyltransferase activity"/>
    <property type="evidence" value="ECO:0007669"/>
    <property type="project" value="InterPro"/>
</dbReference>
<reference evidence="1" key="1">
    <citation type="journal article" date="2021" name="PeerJ">
        <title>Extensive microbial diversity within the chicken gut microbiome revealed by metagenomics and culture.</title>
        <authorList>
            <person name="Gilroy R."/>
            <person name="Ravi A."/>
            <person name="Getino M."/>
            <person name="Pursley I."/>
            <person name="Horton D.L."/>
            <person name="Alikhan N.F."/>
            <person name="Baker D."/>
            <person name="Gharbi K."/>
            <person name="Hall N."/>
            <person name="Watson M."/>
            <person name="Adriaenssens E.M."/>
            <person name="Foster-Nyarko E."/>
            <person name="Jarju S."/>
            <person name="Secka A."/>
            <person name="Antonio M."/>
            <person name="Oren A."/>
            <person name="Chaudhuri R.R."/>
            <person name="La Ragione R."/>
            <person name="Hildebrand F."/>
            <person name="Pallen M.J."/>
        </authorList>
    </citation>
    <scope>NUCLEOTIDE SEQUENCE</scope>
    <source>
        <strain evidence="1">ChiBcec2-3848</strain>
    </source>
</reference>
<dbReference type="Gene3D" id="3.40.50.150">
    <property type="entry name" value="Vaccinia Virus protein VP39"/>
    <property type="match status" value="1"/>
</dbReference>
<keyword evidence="1" id="KW-0808">Transferase</keyword>
<dbReference type="SUPFAM" id="SSF53335">
    <property type="entry name" value="S-adenosyl-L-methionine-dependent methyltransferases"/>
    <property type="match status" value="1"/>
</dbReference>